<dbReference type="InterPro" id="IPR050204">
    <property type="entry name" value="AraC_XylS_family_regulators"/>
</dbReference>
<organism evidence="5">
    <name type="scientific">Streptomyces sp. NBC_00060</name>
    <dbReference type="NCBI Taxonomy" id="2975636"/>
    <lineage>
        <taxon>Bacteria</taxon>
        <taxon>Bacillati</taxon>
        <taxon>Actinomycetota</taxon>
        <taxon>Actinomycetes</taxon>
        <taxon>Kitasatosporales</taxon>
        <taxon>Streptomycetaceae</taxon>
        <taxon>Streptomyces</taxon>
    </lineage>
</organism>
<dbReference type="PANTHER" id="PTHR46796">
    <property type="entry name" value="HTH-TYPE TRANSCRIPTIONAL ACTIVATOR RHAS-RELATED"/>
    <property type="match status" value="1"/>
</dbReference>
<dbReference type="InterPro" id="IPR018060">
    <property type="entry name" value="HTH_AraC"/>
</dbReference>
<dbReference type="Pfam" id="PF14525">
    <property type="entry name" value="AraC_binding_2"/>
    <property type="match status" value="1"/>
</dbReference>
<dbReference type="SUPFAM" id="SSF46689">
    <property type="entry name" value="Homeodomain-like"/>
    <property type="match status" value="1"/>
</dbReference>
<dbReference type="SMART" id="SM00342">
    <property type="entry name" value="HTH_ARAC"/>
    <property type="match status" value="1"/>
</dbReference>
<dbReference type="PANTHER" id="PTHR46796:SF12">
    <property type="entry name" value="HTH-TYPE DNA-BINDING TRANSCRIPTIONAL ACTIVATOR EUTR"/>
    <property type="match status" value="1"/>
</dbReference>
<keyword evidence="1" id="KW-0805">Transcription regulation</keyword>
<proteinExistence type="predicted"/>
<evidence type="ECO:0000313" key="5">
    <source>
        <dbReference type="EMBL" id="WTU39242.1"/>
    </source>
</evidence>
<gene>
    <name evidence="5" type="ORF">OHV25_06465</name>
</gene>
<dbReference type="InterPro" id="IPR035418">
    <property type="entry name" value="AraC-bd_2"/>
</dbReference>
<dbReference type="Gene3D" id="1.10.10.60">
    <property type="entry name" value="Homeodomain-like"/>
    <property type="match status" value="1"/>
</dbReference>
<dbReference type="InterPro" id="IPR018062">
    <property type="entry name" value="HTH_AraC-typ_CS"/>
</dbReference>
<accession>A0AAU2GWG4</accession>
<name>A0AAU2GWG4_9ACTN</name>
<dbReference type="PROSITE" id="PS01124">
    <property type="entry name" value="HTH_ARAC_FAMILY_2"/>
    <property type="match status" value="1"/>
</dbReference>
<evidence type="ECO:0000256" key="2">
    <source>
        <dbReference type="ARBA" id="ARBA00023125"/>
    </source>
</evidence>
<dbReference type="AlphaFoldDB" id="A0AAU2GWG4"/>
<evidence type="ECO:0000256" key="3">
    <source>
        <dbReference type="ARBA" id="ARBA00023163"/>
    </source>
</evidence>
<dbReference type="EMBL" id="CP108253">
    <property type="protein sequence ID" value="WTU39242.1"/>
    <property type="molecule type" value="Genomic_DNA"/>
</dbReference>
<keyword evidence="2" id="KW-0238">DNA-binding</keyword>
<dbReference type="InterPro" id="IPR009057">
    <property type="entry name" value="Homeodomain-like_sf"/>
</dbReference>
<sequence>MRATSNTGTRRAPTASRLSFRTGDLDEARQVIGETYYANSIGVLDREHPLDAAFEVVRLGPLTLGDLRCGTDVHMRFGDLGAYHVDIPLSGELVWRQGTRTSTTANARRAAVFHPEGETTLERWNGDCRLLAVKICAQDLRRHLEILLDHSVPTSMRLAPELDIRQGPGLSWARLVGLAVQEMDNEHGALSQPLMAARLQDALLTGLLLATGHRYREELDKPVKAGLPGPVKRVVDAIHAHPERPFTTTELAGIGQVGTRWLQEGFRRHVGMSPMAYLRDVRMTRVHAELRQADPAQLTVGEAAYRWGFTHLGRFADSYRTRFGELPSQTLGTP</sequence>
<protein>
    <submittedName>
        <fullName evidence="5">AraC family transcriptional regulator</fullName>
    </submittedName>
</protein>
<feature type="domain" description="HTH araC/xylS-type" evidence="4">
    <location>
        <begin position="232"/>
        <end position="333"/>
    </location>
</feature>
<reference evidence="5" key="1">
    <citation type="submission" date="2022-10" db="EMBL/GenBank/DDBJ databases">
        <title>The complete genomes of actinobacterial strains from the NBC collection.</title>
        <authorList>
            <person name="Joergensen T.S."/>
            <person name="Alvarez Arevalo M."/>
            <person name="Sterndorff E.B."/>
            <person name="Faurdal D."/>
            <person name="Vuksanovic O."/>
            <person name="Mourched A.-S."/>
            <person name="Charusanti P."/>
            <person name="Shaw S."/>
            <person name="Blin K."/>
            <person name="Weber T."/>
        </authorList>
    </citation>
    <scope>NUCLEOTIDE SEQUENCE</scope>
    <source>
        <strain evidence="5">NBC_00060</strain>
    </source>
</reference>
<dbReference type="Pfam" id="PF12833">
    <property type="entry name" value="HTH_18"/>
    <property type="match status" value="1"/>
</dbReference>
<dbReference type="GO" id="GO:0003700">
    <property type="term" value="F:DNA-binding transcription factor activity"/>
    <property type="evidence" value="ECO:0007669"/>
    <property type="project" value="InterPro"/>
</dbReference>
<dbReference type="PROSITE" id="PS00041">
    <property type="entry name" value="HTH_ARAC_FAMILY_1"/>
    <property type="match status" value="1"/>
</dbReference>
<keyword evidence="3" id="KW-0804">Transcription</keyword>
<dbReference type="GO" id="GO:0043565">
    <property type="term" value="F:sequence-specific DNA binding"/>
    <property type="evidence" value="ECO:0007669"/>
    <property type="project" value="InterPro"/>
</dbReference>
<evidence type="ECO:0000259" key="4">
    <source>
        <dbReference type="PROSITE" id="PS01124"/>
    </source>
</evidence>
<evidence type="ECO:0000256" key="1">
    <source>
        <dbReference type="ARBA" id="ARBA00023015"/>
    </source>
</evidence>